<name>A0A152A485_TIELA</name>
<proteinExistence type="predicted"/>
<dbReference type="OrthoDB" id="2333074at2759"/>
<dbReference type="Proteomes" id="UP000076078">
    <property type="component" value="Unassembled WGS sequence"/>
</dbReference>
<comment type="caution">
    <text evidence="1">The sequence shown here is derived from an EMBL/GenBank/DDBJ whole genome shotgun (WGS) entry which is preliminary data.</text>
</comment>
<evidence type="ECO:0000313" key="1">
    <source>
        <dbReference type="EMBL" id="KYR01046.1"/>
    </source>
</evidence>
<dbReference type="AlphaFoldDB" id="A0A152A485"/>
<organism evidence="1 2">
    <name type="scientific">Tieghemostelium lacteum</name>
    <name type="common">Slime mold</name>
    <name type="synonym">Dictyostelium lacteum</name>
    <dbReference type="NCBI Taxonomy" id="361077"/>
    <lineage>
        <taxon>Eukaryota</taxon>
        <taxon>Amoebozoa</taxon>
        <taxon>Evosea</taxon>
        <taxon>Eumycetozoa</taxon>
        <taxon>Dictyostelia</taxon>
        <taxon>Dictyosteliales</taxon>
        <taxon>Raperosteliaceae</taxon>
        <taxon>Tieghemostelium</taxon>
    </lineage>
</organism>
<sequence>MSNYAYSEYQEYKRKENVFKAFKNGITPELCDRQYISRPDLIKTLKLILTRNDIKSCFNLVEGEIGSGKTVSVIQACKEVNSERGGGVVYVHVGPGGNFGELLGDSFNFNFNGLTYKNEPLSKPTEFLSTLLPYIEKGAAKFKKLNGRPPVFVSNKGKVLSHLRNQYYLYTHWHLPSTIIGDIPEKDSIKFLTNNGIDHEIAKNIVSEVTGGNIILLQNVKQNLKDGLHLNEIKKLYK</sequence>
<keyword evidence="2" id="KW-1185">Reference proteome</keyword>
<protein>
    <submittedName>
        <fullName evidence="1">Uncharacterized protein</fullName>
    </submittedName>
</protein>
<dbReference type="InParanoid" id="A0A152A485"/>
<dbReference type="EMBL" id="LODT01000011">
    <property type="protein sequence ID" value="KYR01046.1"/>
    <property type="molecule type" value="Genomic_DNA"/>
</dbReference>
<gene>
    <name evidence="1" type="ORF">DLAC_02134</name>
</gene>
<dbReference type="InterPro" id="IPR027417">
    <property type="entry name" value="P-loop_NTPase"/>
</dbReference>
<evidence type="ECO:0000313" key="2">
    <source>
        <dbReference type="Proteomes" id="UP000076078"/>
    </source>
</evidence>
<dbReference type="SUPFAM" id="SSF52540">
    <property type="entry name" value="P-loop containing nucleoside triphosphate hydrolases"/>
    <property type="match status" value="1"/>
</dbReference>
<reference evidence="1 2" key="1">
    <citation type="submission" date="2015-12" db="EMBL/GenBank/DDBJ databases">
        <title>Dictyostelia acquired genes for synthesis and detection of signals that induce cell-type specialization by lateral gene transfer from prokaryotes.</title>
        <authorList>
            <person name="Gloeckner G."/>
            <person name="Schaap P."/>
        </authorList>
    </citation>
    <scope>NUCLEOTIDE SEQUENCE [LARGE SCALE GENOMIC DNA]</scope>
    <source>
        <strain evidence="1 2">TK</strain>
    </source>
</reference>
<dbReference type="STRING" id="361077.A0A152A485"/>
<accession>A0A152A485</accession>